<feature type="domain" description="CzcB-like C-terminal circularly permuted SH3-like" evidence="5">
    <location>
        <begin position="296"/>
        <end position="347"/>
    </location>
</feature>
<dbReference type="InterPro" id="IPR058625">
    <property type="entry name" value="MdtA-like_BSH"/>
</dbReference>
<organism evidence="6 7">
    <name type="scientific">Desulfomonile tiedjei (strain ATCC 49306 / DSM 6799 / DCB-1)</name>
    <dbReference type="NCBI Taxonomy" id="706587"/>
    <lineage>
        <taxon>Bacteria</taxon>
        <taxon>Pseudomonadati</taxon>
        <taxon>Thermodesulfobacteriota</taxon>
        <taxon>Desulfomonilia</taxon>
        <taxon>Desulfomonilales</taxon>
        <taxon>Desulfomonilaceae</taxon>
        <taxon>Desulfomonile</taxon>
    </lineage>
</organism>
<dbReference type="SUPFAM" id="SSF111369">
    <property type="entry name" value="HlyD-like secretion proteins"/>
    <property type="match status" value="1"/>
</dbReference>
<evidence type="ECO:0000256" key="1">
    <source>
        <dbReference type="ARBA" id="ARBA00009477"/>
    </source>
</evidence>
<dbReference type="InterPro" id="IPR058792">
    <property type="entry name" value="Beta-barrel_RND_2"/>
</dbReference>
<sequence>MKRKTIIVLVAAVAVALTLVAFYANSGIQSPKQEEKFRIAKVVRRDLGASVQATGIVKAMVGAEVKVGARTPGKVVNLPINVGDRVEQGQVIATIEQDDLIARVRLQEAILAEVKAEHSRLAKDFERDKQLHETKSISVQRYDLTEALHEIARARVLKAQAELDVAKAQLSYATVVAPIKGTVASVNTVQGETVTTGLTAPTFIKIIDLDRLEVLAYVDENDVGNVKVGQEASFTVAAHPSTDFKGRITSIYPSATIQDNVVYYLTSVSVDNREGKLMPDMTANVSIFLDRRKGVLTVPNQTVQREGSKKYVYVLHNETSEKRYVSTGWKDSSYTEILDGLKDGETVTIGDPGRK</sequence>
<dbReference type="OrthoDB" id="9784484at2"/>
<gene>
    <name evidence="6" type="ordered locus">Desti_0461</name>
</gene>
<dbReference type="PANTHER" id="PTHR30469:SF33">
    <property type="entry name" value="SLR1207 PROTEIN"/>
    <property type="match status" value="1"/>
</dbReference>
<dbReference type="KEGG" id="dti:Desti_0461"/>
<comment type="similarity">
    <text evidence="1">Belongs to the membrane fusion protein (MFP) (TC 8.A.1) family.</text>
</comment>
<evidence type="ECO:0000259" key="3">
    <source>
        <dbReference type="Pfam" id="PF25917"/>
    </source>
</evidence>
<reference evidence="7" key="1">
    <citation type="submission" date="2012-06" db="EMBL/GenBank/DDBJ databases">
        <title>Complete sequence of chromosome of Desulfomonile tiedjei DSM 6799.</title>
        <authorList>
            <person name="Lucas S."/>
            <person name="Copeland A."/>
            <person name="Lapidus A."/>
            <person name="Glavina del Rio T."/>
            <person name="Dalin E."/>
            <person name="Tice H."/>
            <person name="Bruce D."/>
            <person name="Goodwin L."/>
            <person name="Pitluck S."/>
            <person name="Peters L."/>
            <person name="Ovchinnikova G."/>
            <person name="Zeytun A."/>
            <person name="Lu M."/>
            <person name="Kyrpides N."/>
            <person name="Mavromatis K."/>
            <person name="Ivanova N."/>
            <person name="Brettin T."/>
            <person name="Detter J.C."/>
            <person name="Han C."/>
            <person name="Larimer F."/>
            <person name="Land M."/>
            <person name="Hauser L."/>
            <person name="Markowitz V."/>
            <person name="Cheng J.-F."/>
            <person name="Hugenholtz P."/>
            <person name="Woyke T."/>
            <person name="Wu D."/>
            <person name="Spring S."/>
            <person name="Schroeder M."/>
            <person name="Brambilla E."/>
            <person name="Klenk H.-P."/>
            <person name="Eisen J.A."/>
        </authorList>
    </citation>
    <scope>NUCLEOTIDE SEQUENCE [LARGE SCALE GENOMIC DNA]</scope>
    <source>
        <strain evidence="7">ATCC 49306 / DSM 6799 / DCB-1</strain>
    </source>
</reference>
<keyword evidence="7" id="KW-1185">Reference proteome</keyword>
<evidence type="ECO:0000313" key="6">
    <source>
        <dbReference type="EMBL" id="AFM23196.1"/>
    </source>
</evidence>
<dbReference type="STRING" id="706587.Desti_0461"/>
<dbReference type="Pfam" id="PF25876">
    <property type="entry name" value="HH_MFP_RND"/>
    <property type="match status" value="1"/>
</dbReference>
<dbReference type="FunFam" id="2.40.30.170:FF:000010">
    <property type="entry name" value="Efflux RND transporter periplasmic adaptor subunit"/>
    <property type="match status" value="1"/>
</dbReference>
<dbReference type="AlphaFoldDB" id="I4C0V5"/>
<dbReference type="NCBIfam" id="TIGR01730">
    <property type="entry name" value="RND_mfp"/>
    <property type="match status" value="1"/>
</dbReference>
<dbReference type="InterPro" id="IPR006143">
    <property type="entry name" value="RND_pump_MFP"/>
</dbReference>
<accession>I4C0V5</accession>
<dbReference type="EMBL" id="CP003360">
    <property type="protein sequence ID" value="AFM23196.1"/>
    <property type="molecule type" value="Genomic_DNA"/>
</dbReference>
<dbReference type="GO" id="GO:1990281">
    <property type="term" value="C:efflux pump complex"/>
    <property type="evidence" value="ECO:0007669"/>
    <property type="project" value="TreeGrafter"/>
</dbReference>
<evidence type="ECO:0000313" key="7">
    <source>
        <dbReference type="Proteomes" id="UP000006055"/>
    </source>
</evidence>
<dbReference type="Gene3D" id="1.10.287.470">
    <property type="entry name" value="Helix hairpin bin"/>
    <property type="match status" value="1"/>
</dbReference>
<dbReference type="PANTHER" id="PTHR30469">
    <property type="entry name" value="MULTIDRUG RESISTANCE PROTEIN MDTA"/>
    <property type="match status" value="1"/>
</dbReference>
<dbReference type="HOGENOM" id="CLU_018816_14_1_7"/>
<dbReference type="Gene3D" id="2.40.50.100">
    <property type="match status" value="1"/>
</dbReference>
<feature type="domain" description="Multidrug resistance protein MdtA-like alpha-helical hairpin" evidence="2">
    <location>
        <begin position="108"/>
        <end position="173"/>
    </location>
</feature>
<dbReference type="GO" id="GO:0015562">
    <property type="term" value="F:efflux transmembrane transporter activity"/>
    <property type="evidence" value="ECO:0007669"/>
    <property type="project" value="TreeGrafter"/>
</dbReference>
<dbReference type="Gene3D" id="6.20.50.140">
    <property type="match status" value="1"/>
</dbReference>
<dbReference type="InterPro" id="IPR058649">
    <property type="entry name" value="CzcB_C"/>
</dbReference>
<dbReference type="eggNOG" id="COG0845">
    <property type="taxonomic scope" value="Bacteria"/>
</dbReference>
<evidence type="ECO:0000259" key="5">
    <source>
        <dbReference type="Pfam" id="PF25975"/>
    </source>
</evidence>
<name>I4C0V5_DESTA</name>
<feature type="domain" description="Multidrug resistance protein MdtA-like barrel-sandwich hybrid" evidence="3">
    <location>
        <begin position="64"/>
        <end position="202"/>
    </location>
</feature>
<dbReference type="InterPro" id="IPR058624">
    <property type="entry name" value="MdtA-like_HH"/>
</dbReference>
<dbReference type="Pfam" id="PF25917">
    <property type="entry name" value="BSH_RND"/>
    <property type="match status" value="1"/>
</dbReference>
<evidence type="ECO:0000259" key="2">
    <source>
        <dbReference type="Pfam" id="PF25876"/>
    </source>
</evidence>
<proteinExistence type="inferred from homology"/>
<dbReference type="Pfam" id="PF25975">
    <property type="entry name" value="CzcB_C"/>
    <property type="match status" value="1"/>
</dbReference>
<evidence type="ECO:0000259" key="4">
    <source>
        <dbReference type="Pfam" id="PF25954"/>
    </source>
</evidence>
<dbReference type="Proteomes" id="UP000006055">
    <property type="component" value="Chromosome"/>
</dbReference>
<dbReference type="Gene3D" id="2.40.30.170">
    <property type="match status" value="1"/>
</dbReference>
<dbReference type="Pfam" id="PF25954">
    <property type="entry name" value="Beta-barrel_RND_2"/>
    <property type="match status" value="1"/>
</dbReference>
<dbReference type="RefSeq" id="WP_014808355.1">
    <property type="nucleotide sequence ID" value="NC_018025.1"/>
</dbReference>
<feature type="domain" description="CusB-like beta-barrel" evidence="4">
    <location>
        <begin position="216"/>
        <end position="287"/>
    </location>
</feature>
<protein>
    <submittedName>
        <fullName evidence="6">RND family efflux transporter, MFP subunit</fullName>
    </submittedName>
</protein>